<organism evidence="2 3">
    <name type="scientific">Aldrovandia affinis</name>
    <dbReference type="NCBI Taxonomy" id="143900"/>
    <lineage>
        <taxon>Eukaryota</taxon>
        <taxon>Metazoa</taxon>
        <taxon>Chordata</taxon>
        <taxon>Craniata</taxon>
        <taxon>Vertebrata</taxon>
        <taxon>Euteleostomi</taxon>
        <taxon>Actinopterygii</taxon>
        <taxon>Neopterygii</taxon>
        <taxon>Teleostei</taxon>
        <taxon>Notacanthiformes</taxon>
        <taxon>Halosauridae</taxon>
        <taxon>Aldrovandia</taxon>
    </lineage>
</organism>
<gene>
    <name evidence="2" type="ORF">AAFF_G00269050</name>
</gene>
<dbReference type="EMBL" id="JAINUG010000037">
    <property type="protein sequence ID" value="KAJ8407861.1"/>
    <property type="molecule type" value="Genomic_DNA"/>
</dbReference>
<accession>A0AAD7WSJ6</accession>
<name>A0AAD7WSJ6_9TELE</name>
<evidence type="ECO:0000313" key="2">
    <source>
        <dbReference type="EMBL" id="KAJ8407861.1"/>
    </source>
</evidence>
<evidence type="ECO:0000313" key="3">
    <source>
        <dbReference type="Proteomes" id="UP001221898"/>
    </source>
</evidence>
<protein>
    <submittedName>
        <fullName evidence="2">Uncharacterized protein</fullName>
    </submittedName>
</protein>
<keyword evidence="3" id="KW-1185">Reference proteome</keyword>
<comment type="caution">
    <text evidence="2">The sequence shown here is derived from an EMBL/GenBank/DDBJ whole genome shotgun (WGS) entry which is preliminary data.</text>
</comment>
<evidence type="ECO:0000256" key="1">
    <source>
        <dbReference type="SAM" id="MobiDB-lite"/>
    </source>
</evidence>
<proteinExistence type="predicted"/>
<dbReference type="AlphaFoldDB" id="A0AAD7WSJ6"/>
<dbReference type="Proteomes" id="UP001221898">
    <property type="component" value="Unassembled WGS sequence"/>
</dbReference>
<reference evidence="2" key="1">
    <citation type="journal article" date="2023" name="Science">
        <title>Genome structures resolve the early diversification of teleost fishes.</title>
        <authorList>
            <person name="Parey E."/>
            <person name="Louis A."/>
            <person name="Montfort J."/>
            <person name="Bouchez O."/>
            <person name="Roques C."/>
            <person name="Iampietro C."/>
            <person name="Lluch J."/>
            <person name="Castinel A."/>
            <person name="Donnadieu C."/>
            <person name="Desvignes T."/>
            <person name="Floi Bucao C."/>
            <person name="Jouanno E."/>
            <person name="Wen M."/>
            <person name="Mejri S."/>
            <person name="Dirks R."/>
            <person name="Jansen H."/>
            <person name="Henkel C."/>
            <person name="Chen W.J."/>
            <person name="Zahm M."/>
            <person name="Cabau C."/>
            <person name="Klopp C."/>
            <person name="Thompson A.W."/>
            <person name="Robinson-Rechavi M."/>
            <person name="Braasch I."/>
            <person name="Lecointre G."/>
            <person name="Bobe J."/>
            <person name="Postlethwait J.H."/>
            <person name="Berthelot C."/>
            <person name="Roest Crollius H."/>
            <person name="Guiguen Y."/>
        </authorList>
    </citation>
    <scope>NUCLEOTIDE SEQUENCE</scope>
    <source>
        <strain evidence="2">NC1722</strain>
    </source>
</reference>
<sequence length="149" mass="16860">MSETPRRQTRFPLQGCLIQLRFSQDEGSRVIRITGTERHFGVPQPPATRIRSLHLVKASQLLQLLRDWEGTSYLFLSTSLAAGNQKRKHDRVSALQSAGSQSGKMEARVVEAGRSRSGQSARSPHKTREETLHIQPMGRFRRARPILPH</sequence>
<feature type="region of interest" description="Disordered" evidence="1">
    <location>
        <begin position="85"/>
        <end position="132"/>
    </location>
</feature>
<feature type="compositionally biased region" description="Basic and acidic residues" evidence="1">
    <location>
        <begin position="105"/>
        <end position="114"/>
    </location>
</feature>
<feature type="compositionally biased region" description="Polar residues" evidence="1">
    <location>
        <begin position="94"/>
        <end position="103"/>
    </location>
</feature>